<reference evidence="10 11" key="1">
    <citation type="submission" date="2019-09" db="EMBL/GenBank/DDBJ databases">
        <title>Arenimonas chukotkensis sp. nov., a bacterium isolated from Chukotka hot spring, Arctic region, Russia.</title>
        <authorList>
            <person name="Zayulina K.S."/>
            <person name="Prokofeva M.I."/>
            <person name="Elcheninov A.G."/>
            <person name="Novikov A."/>
            <person name="Kochetkova T.V."/>
            <person name="Kublanov I.V."/>
        </authorList>
    </citation>
    <scope>NUCLEOTIDE SEQUENCE [LARGE SCALE GENOMIC DNA]</scope>
    <source>
        <strain evidence="10 11">3729k</strain>
    </source>
</reference>
<dbReference type="InterPro" id="IPR038731">
    <property type="entry name" value="RgtA/B/C-like"/>
</dbReference>
<evidence type="ECO:0000256" key="4">
    <source>
        <dbReference type="ARBA" id="ARBA00022679"/>
    </source>
</evidence>
<gene>
    <name evidence="10" type="ORF">F0415_03055</name>
</gene>
<dbReference type="RefSeq" id="WP_149859735.1">
    <property type="nucleotide sequence ID" value="NZ_VUOD01000002.1"/>
</dbReference>
<dbReference type="GO" id="GO:0005886">
    <property type="term" value="C:plasma membrane"/>
    <property type="evidence" value="ECO:0007669"/>
    <property type="project" value="UniProtKB-SubCell"/>
</dbReference>
<dbReference type="GO" id="GO:0009103">
    <property type="term" value="P:lipopolysaccharide biosynthetic process"/>
    <property type="evidence" value="ECO:0007669"/>
    <property type="project" value="UniProtKB-ARBA"/>
</dbReference>
<feature type="transmembrane region" description="Helical" evidence="8">
    <location>
        <begin position="331"/>
        <end position="351"/>
    </location>
</feature>
<evidence type="ECO:0000313" key="11">
    <source>
        <dbReference type="Proteomes" id="UP000322165"/>
    </source>
</evidence>
<keyword evidence="5 8" id="KW-0812">Transmembrane</keyword>
<dbReference type="InterPro" id="IPR050297">
    <property type="entry name" value="LipidA_mod_glycosyltrf_83"/>
</dbReference>
<dbReference type="PANTHER" id="PTHR33908:SF11">
    <property type="entry name" value="MEMBRANE PROTEIN"/>
    <property type="match status" value="1"/>
</dbReference>
<protein>
    <submittedName>
        <fullName evidence="10">Glycosyltransferase family 39 protein</fullName>
    </submittedName>
</protein>
<proteinExistence type="predicted"/>
<evidence type="ECO:0000256" key="6">
    <source>
        <dbReference type="ARBA" id="ARBA00022989"/>
    </source>
</evidence>
<feature type="transmembrane region" description="Helical" evidence="8">
    <location>
        <begin position="307"/>
        <end position="324"/>
    </location>
</feature>
<dbReference type="Proteomes" id="UP000322165">
    <property type="component" value="Unassembled WGS sequence"/>
</dbReference>
<feature type="transmembrane region" description="Helical" evidence="8">
    <location>
        <begin position="240"/>
        <end position="263"/>
    </location>
</feature>
<evidence type="ECO:0000256" key="2">
    <source>
        <dbReference type="ARBA" id="ARBA00022475"/>
    </source>
</evidence>
<evidence type="ECO:0000256" key="3">
    <source>
        <dbReference type="ARBA" id="ARBA00022676"/>
    </source>
</evidence>
<evidence type="ECO:0000256" key="7">
    <source>
        <dbReference type="ARBA" id="ARBA00023136"/>
    </source>
</evidence>
<keyword evidence="3" id="KW-0328">Glycosyltransferase</keyword>
<feature type="transmembrane region" description="Helical" evidence="8">
    <location>
        <begin position="109"/>
        <end position="137"/>
    </location>
</feature>
<feature type="transmembrane region" description="Helical" evidence="8">
    <location>
        <begin position="275"/>
        <end position="295"/>
    </location>
</feature>
<evidence type="ECO:0000256" key="8">
    <source>
        <dbReference type="SAM" id="Phobius"/>
    </source>
</evidence>
<keyword evidence="6 8" id="KW-1133">Transmembrane helix</keyword>
<feature type="transmembrane region" description="Helical" evidence="8">
    <location>
        <begin position="197"/>
        <end position="216"/>
    </location>
</feature>
<name>A0A5B2ZDD8_9GAMM</name>
<reference evidence="10 11" key="2">
    <citation type="submission" date="2019-09" db="EMBL/GenBank/DDBJ databases">
        <authorList>
            <person name="Mazur A."/>
        </authorList>
    </citation>
    <scope>NUCLEOTIDE SEQUENCE [LARGE SCALE GENOMIC DNA]</scope>
    <source>
        <strain evidence="10 11">3729k</strain>
    </source>
</reference>
<dbReference type="AlphaFoldDB" id="A0A5B2ZDD8"/>
<feature type="transmembrane region" description="Helical" evidence="8">
    <location>
        <begin position="157"/>
        <end position="185"/>
    </location>
</feature>
<organism evidence="10 11">
    <name type="scientific">Arenimonas fontis</name>
    <dbReference type="NCBI Taxonomy" id="2608255"/>
    <lineage>
        <taxon>Bacteria</taxon>
        <taxon>Pseudomonadati</taxon>
        <taxon>Pseudomonadota</taxon>
        <taxon>Gammaproteobacteria</taxon>
        <taxon>Lysobacterales</taxon>
        <taxon>Lysobacteraceae</taxon>
        <taxon>Arenimonas</taxon>
    </lineage>
</organism>
<dbReference type="Pfam" id="PF13231">
    <property type="entry name" value="PMT_2"/>
    <property type="match status" value="1"/>
</dbReference>
<comment type="subcellular location">
    <subcellularLocation>
        <location evidence="1">Cell membrane</location>
        <topology evidence="1">Multi-pass membrane protein</topology>
    </subcellularLocation>
</comment>
<evidence type="ECO:0000256" key="5">
    <source>
        <dbReference type="ARBA" id="ARBA00022692"/>
    </source>
</evidence>
<keyword evidence="2" id="KW-1003">Cell membrane</keyword>
<feature type="domain" description="Glycosyltransferase RgtA/B/C/D-like" evidence="9">
    <location>
        <begin position="56"/>
        <end position="214"/>
    </location>
</feature>
<keyword evidence="11" id="KW-1185">Reference proteome</keyword>
<evidence type="ECO:0000256" key="1">
    <source>
        <dbReference type="ARBA" id="ARBA00004651"/>
    </source>
</evidence>
<keyword evidence="4 10" id="KW-0808">Transferase</keyword>
<dbReference type="EMBL" id="VUOD01000002">
    <property type="protein sequence ID" value="KAA2285633.1"/>
    <property type="molecule type" value="Genomic_DNA"/>
</dbReference>
<dbReference type="GO" id="GO:0016763">
    <property type="term" value="F:pentosyltransferase activity"/>
    <property type="evidence" value="ECO:0007669"/>
    <property type="project" value="TreeGrafter"/>
</dbReference>
<evidence type="ECO:0000259" key="9">
    <source>
        <dbReference type="Pfam" id="PF13231"/>
    </source>
</evidence>
<sequence length="613" mass="66430">MDGGIPSGSVRVKPVALWLLLSLAKLWLAARLPAFGDEAFYIQEGRRLAWAYSDLPGLTAWLTRLGQEIFGQGLFAARLPFFLLGALLPWQLWRISARWFGPEVADRAALLAMLMPLGGLMGVLALPDVPLLVAGLLCVDGLAAMMAGRRGAGATALAAGLVLGALAHYRFAAFLAAGLAGLLLAPAGRRLLREPRLWLALAAGALAWWPLLRWNLDHAGAGLGFQFVDRHPWTWHAEGLVWPLIQAVLLTPLLFAALLGTLVEAWRRRREGAAWPFLFGAGAMATLGWFLLGFFADSDRVSFHWPLAGWLLACCAAPVLLWRWRRPWRRLCLGMAAAGSLALLAYLAVLADPDGRRALAGSPAYADNFSGWSEVAEATRRRLQAMPTGTRLVADNFMLGAQLSLALGRDDVLVLEHPLNAKHGRAPQLRHWGLLAEHRPGGSVLVVLEDTARPGKHRLRAYRALCEWAGSLDSPEVLNVDHGRKRFLLFALPAPERGGCVLPAMADLESPRPGQQLESAFEVAGWAIKPGAGVARVEVLLDGEPVAEAIYGHARPDVLDYWGLLRDGADTGVGLRARVEAGNRSGAAWLSLRVHGRDGSVEELPAMPVRFAR</sequence>
<feature type="transmembrane region" description="Helical" evidence="8">
    <location>
        <begin position="69"/>
        <end position="88"/>
    </location>
</feature>
<dbReference type="PANTHER" id="PTHR33908">
    <property type="entry name" value="MANNOSYLTRANSFERASE YKCB-RELATED"/>
    <property type="match status" value="1"/>
</dbReference>
<keyword evidence="7 8" id="KW-0472">Membrane</keyword>
<evidence type="ECO:0000313" key="10">
    <source>
        <dbReference type="EMBL" id="KAA2285633.1"/>
    </source>
</evidence>
<accession>A0A5B2ZDD8</accession>
<comment type="caution">
    <text evidence="10">The sequence shown here is derived from an EMBL/GenBank/DDBJ whole genome shotgun (WGS) entry which is preliminary data.</text>
</comment>